<dbReference type="STRING" id="13333.W1PDV6"/>
<dbReference type="Gramene" id="ERN08122">
    <property type="protein sequence ID" value="ERN08122"/>
    <property type="gene ID" value="AMTR_s00018p00074980"/>
</dbReference>
<evidence type="ECO:0000313" key="8">
    <source>
        <dbReference type="EMBL" id="ERN08122.1"/>
    </source>
</evidence>
<protein>
    <recommendedName>
        <fullName evidence="7">NAC domain-containing protein</fullName>
    </recommendedName>
</protein>
<dbReference type="Gene3D" id="2.170.150.80">
    <property type="entry name" value="NAC domain"/>
    <property type="match status" value="1"/>
</dbReference>
<keyword evidence="1" id="KW-0805">Transcription regulation</keyword>
<name>W1PDV6_AMBTC</name>
<dbReference type="InterPro" id="IPR036093">
    <property type="entry name" value="NAC_dom_sf"/>
</dbReference>
<evidence type="ECO:0000259" key="7">
    <source>
        <dbReference type="PROSITE" id="PS51005"/>
    </source>
</evidence>
<accession>W1PDV6</accession>
<dbReference type="InterPro" id="IPR003441">
    <property type="entry name" value="NAC-dom"/>
</dbReference>
<keyword evidence="6" id="KW-0812">Transmembrane</keyword>
<feature type="region of interest" description="Disordered" evidence="5">
    <location>
        <begin position="163"/>
        <end position="185"/>
    </location>
</feature>
<dbReference type="PROSITE" id="PS51005">
    <property type="entry name" value="NAC"/>
    <property type="match status" value="1"/>
</dbReference>
<dbReference type="PANTHER" id="PTHR31744">
    <property type="entry name" value="PROTEIN CUP-SHAPED COTYLEDON 2-RELATED"/>
    <property type="match status" value="1"/>
</dbReference>
<dbReference type="GO" id="GO:0003677">
    <property type="term" value="F:DNA binding"/>
    <property type="evidence" value="ECO:0007669"/>
    <property type="project" value="UniProtKB-KW"/>
</dbReference>
<feature type="compositionally biased region" description="Polar residues" evidence="5">
    <location>
        <begin position="175"/>
        <end position="185"/>
    </location>
</feature>
<evidence type="ECO:0000256" key="3">
    <source>
        <dbReference type="ARBA" id="ARBA00023163"/>
    </source>
</evidence>
<dbReference type="AlphaFoldDB" id="W1PDV6"/>
<gene>
    <name evidence="8" type="ORF">AMTR_s00018p00074980</name>
</gene>
<evidence type="ECO:0000256" key="2">
    <source>
        <dbReference type="ARBA" id="ARBA00023125"/>
    </source>
</evidence>
<dbReference type="Pfam" id="PF02365">
    <property type="entry name" value="NAM"/>
    <property type="match status" value="1"/>
</dbReference>
<keyword evidence="4" id="KW-0539">Nucleus</keyword>
<feature type="compositionally biased region" description="Basic and acidic residues" evidence="5">
    <location>
        <begin position="764"/>
        <end position="788"/>
    </location>
</feature>
<evidence type="ECO:0000256" key="1">
    <source>
        <dbReference type="ARBA" id="ARBA00023015"/>
    </source>
</evidence>
<keyword evidence="6" id="KW-0472">Membrane</keyword>
<feature type="transmembrane region" description="Helical" evidence="6">
    <location>
        <begin position="551"/>
        <end position="573"/>
    </location>
</feature>
<dbReference type="HOGENOM" id="CLU_019720_0_0_1"/>
<keyword evidence="3" id="KW-0804">Transcription</keyword>
<dbReference type="GO" id="GO:0006355">
    <property type="term" value="P:regulation of DNA-templated transcription"/>
    <property type="evidence" value="ECO:0007669"/>
    <property type="project" value="InterPro"/>
</dbReference>
<evidence type="ECO:0000256" key="5">
    <source>
        <dbReference type="SAM" id="MobiDB-lite"/>
    </source>
</evidence>
<organism evidence="8 9">
    <name type="scientific">Amborella trichopoda</name>
    <dbReference type="NCBI Taxonomy" id="13333"/>
    <lineage>
        <taxon>Eukaryota</taxon>
        <taxon>Viridiplantae</taxon>
        <taxon>Streptophyta</taxon>
        <taxon>Embryophyta</taxon>
        <taxon>Tracheophyta</taxon>
        <taxon>Spermatophyta</taxon>
        <taxon>Magnoliopsida</taxon>
        <taxon>Amborellales</taxon>
        <taxon>Amborellaceae</taxon>
        <taxon>Amborella</taxon>
    </lineage>
</organism>
<keyword evidence="6" id="KW-1133">Transmembrane helix</keyword>
<evidence type="ECO:0000256" key="4">
    <source>
        <dbReference type="ARBA" id="ARBA00023242"/>
    </source>
</evidence>
<dbReference type="PANTHER" id="PTHR31744:SF235">
    <property type="entry name" value="NAC DOMAIN-CONTAINING PROTEIN"/>
    <property type="match status" value="1"/>
</dbReference>
<evidence type="ECO:0000256" key="6">
    <source>
        <dbReference type="SAM" id="Phobius"/>
    </source>
</evidence>
<dbReference type="SUPFAM" id="SSF101941">
    <property type="entry name" value="NAC domain"/>
    <property type="match status" value="1"/>
</dbReference>
<dbReference type="EMBL" id="KI393569">
    <property type="protein sequence ID" value="ERN08122.1"/>
    <property type="molecule type" value="Genomic_DNA"/>
</dbReference>
<sequence length="788" mass="87914">MNLYDLPGFRFHPTDDELISHYLTKKINGKGDVQVIPEVDMCKCEPWDLPGKSPIKTRYPEWHFFCPRDIKYPNGRRSNRATAAGYWKATGKARKIKSKFHGFLIGTKRTLVFHEGRSPRKRTPWIMHEYRVDGHALQDLNGSQDAYVLCRLFNKDGLNEKSDDPRYDGVELSDLSPNPSKSSAARTVIDGEHGEQFDQTSKLDVKETNVQETSSPKIMDSNYLTKFLLELLATDDSLQPIESEQHYKGDEEQEASDLFHVPNYEPLVLENHMPSSSSFCSNPGTFDDGGFEASMEGWDGLGVVNSYRPSSVPRSESFDDLLNFDEGQVGEWDGGHIPSINFIGHCESGIVRRERQPVPRDNVRFQGAASRRVCLQMLSIGGAFHEAEEHEETQKDGGTLVAVLQGLEDETEMSVQVKDTPPVRLLPAAEVEEGLQQESYPCGAQIKFIQPLRQHAKKRVLCRSPTRAMGIDSLEERKVDADPLEEREVLERDMWPMSRMIHVPDSDSESSNKSGMAEPRLGALNVNVEEIDTKSSRGITKPNPLRIPKSLKIGCAVILAIVAILVIMVLIFVKGDKEQEALDLFPVPNYEPLVLEKPIHVPPSSSVFSNLGKFAGKGFEASTGDLDGLSVVNPHRSSSVSSDEFFDNLLNFDENHMGEWNGGHNTSIKGHCIKEYLPTKAKREKDSGTLAAVLQGLEDETEMSVQVKDAPPVTSLQAAEVEEGLQHESYPCGAQIKLIQPVQLHAKKKVLHGSPTRAMSGDPLEERIVDADPLEEREVLERDMQPVS</sequence>
<feature type="region of interest" description="Disordered" evidence="5">
    <location>
        <begin position="753"/>
        <end position="788"/>
    </location>
</feature>
<feature type="domain" description="NAC" evidence="7">
    <location>
        <begin position="5"/>
        <end position="155"/>
    </location>
</feature>
<evidence type="ECO:0000313" key="9">
    <source>
        <dbReference type="Proteomes" id="UP000017836"/>
    </source>
</evidence>
<reference evidence="9" key="1">
    <citation type="journal article" date="2013" name="Science">
        <title>The Amborella genome and the evolution of flowering plants.</title>
        <authorList>
            <consortium name="Amborella Genome Project"/>
        </authorList>
    </citation>
    <scope>NUCLEOTIDE SEQUENCE [LARGE SCALE GENOMIC DNA]</scope>
</reference>
<dbReference type="Proteomes" id="UP000017836">
    <property type="component" value="Unassembled WGS sequence"/>
</dbReference>
<proteinExistence type="predicted"/>
<keyword evidence="9" id="KW-1185">Reference proteome</keyword>
<dbReference type="eggNOG" id="ENOG502QQI4">
    <property type="taxonomic scope" value="Eukaryota"/>
</dbReference>
<keyword evidence="2" id="KW-0238">DNA-binding</keyword>